<dbReference type="EMBL" id="JAFEKC020000019">
    <property type="protein sequence ID" value="KAK0509044.1"/>
    <property type="molecule type" value="Genomic_DNA"/>
</dbReference>
<dbReference type="AlphaFoldDB" id="A0AA39QW65"/>
<accession>A0AA39QW65</accession>
<comment type="caution">
    <text evidence="2">The sequence shown here is derived from an EMBL/GenBank/DDBJ whole genome shotgun (WGS) entry which is preliminary data.</text>
</comment>
<gene>
    <name evidence="2" type="ORF">JMJ35_008415</name>
</gene>
<reference evidence="2" key="1">
    <citation type="submission" date="2023-03" db="EMBL/GenBank/DDBJ databases">
        <title>Complete genome of Cladonia borealis.</title>
        <authorList>
            <person name="Park H."/>
        </authorList>
    </citation>
    <scope>NUCLEOTIDE SEQUENCE</scope>
    <source>
        <strain evidence="2">ANT050790</strain>
    </source>
</reference>
<evidence type="ECO:0000256" key="1">
    <source>
        <dbReference type="SAM" id="MobiDB-lite"/>
    </source>
</evidence>
<keyword evidence="3" id="KW-1185">Reference proteome</keyword>
<evidence type="ECO:0000313" key="2">
    <source>
        <dbReference type="EMBL" id="KAK0509044.1"/>
    </source>
</evidence>
<evidence type="ECO:0000313" key="3">
    <source>
        <dbReference type="Proteomes" id="UP001166286"/>
    </source>
</evidence>
<name>A0AA39QW65_9LECA</name>
<dbReference type="Proteomes" id="UP001166286">
    <property type="component" value="Unassembled WGS sequence"/>
</dbReference>
<organism evidence="2 3">
    <name type="scientific">Cladonia borealis</name>
    <dbReference type="NCBI Taxonomy" id="184061"/>
    <lineage>
        <taxon>Eukaryota</taxon>
        <taxon>Fungi</taxon>
        <taxon>Dikarya</taxon>
        <taxon>Ascomycota</taxon>
        <taxon>Pezizomycotina</taxon>
        <taxon>Lecanoromycetes</taxon>
        <taxon>OSLEUM clade</taxon>
        <taxon>Lecanoromycetidae</taxon>
        <taxon>Lecanorales</taxon>
        <taxon>Lecanorineae</taxon>
        <taxon>Cladoniaceae</taxon>
        <taxon>Cladonia</taxon>
    </lineage>
</organism>
<sequence>MCIQVIERYAVCRCLYYKHQVDACSNYRRRGHDVQTREVLVGYTCPKHSTTGSQPGRYYDDYPDSGYASGSHRSGGRNADGSFRR</sequence>
<feature type="region of interest" description="Disordered" evidence="1">
    <location>
        <begin position="48"/>
        <end position="85"/>
    </location>
</feature>
<protein>
    <submittedName>
        <fullName evidence="2">Uncharacterized protein</fullName>
    </submittedName>
</protein>
<proteinExistence type="predicted"/>